<dbReference type="AlphaFoldDB" id="A0AAU8JEN8"/>
<protein>
    <submittedName>
        <fullName evidence="1">Uncharacterized protein</fullName>
    </submittedName>
</protein>
<gene>
    <name evidence="1" type="ORF">ABWT76_000002</name>
</gene>
<proteinExistence type="predicted"/>
<evidence type="ECO:0000313" key="1">
    <source>
        <dbReference type="EMBL" id="XCM37257.1"/>
    </source>
</evidence>
<organism evidence="1">
    <name type="scientific">Planktothricoides raciborskii GIHE-MW2</name>
    <dbReference type="NCBI Taxonomy" id="2792601"/>
    <lineage>
        <taxon>Bacteria</taxon>
        <taxon>Bacillati</taxon>
        <taxon>Cyanobacteriota</taxon>
        <taxon>Cyanophyceae</taxon>
        <taxon>Oscillatoriophycideae</taxon>
        <taxon>Oscillatoriales</taxon>
        <taxon>Oscillatoriaceae</taxon>
        <taxon>Planktothricoides</taxon>
    </lineage>
</organism>
<reference evidence="1" key="1">
    <citation type="submission" date="2024-07" db="EMBL/GenBank/DDBJ databases">
        <authorList>
            <person name="Kim Y.J."/>
            <person name="Jeong J.Y."/>
        </authorList>
    </citation>
    <scope>NUCLEOTIDE SEQUENCE</scope>
    <source>
        <strain evidence="1">GIHE-MW2</strain>
    </source>
</reference>
<dbReference type="RefSeq" id="WP_156331828.1">
    <property type="nucleotide sequence ID" value="NZ_CP159837.1"/>
</dbReference>
<dbReference type="EMBL" id="CP159837">
    <property type="protein sequence ID" value="XCM37257.1"/>
    <property type="molecule type" value="Genomic_DNA"/>
</dbReference>
<name>A0AAU8JEN8_9CYAN</name>
<accession>A0AAU8JEN8</accession>
<sequence>MTNSRPLTWQIFPKFSPKFPQVFHRFSTGLSPANPKDKGITWKVFHSFHRFLAAATGAIAPWLNGIVKTSSQKKPKF</sequence>